<dbReference type="Proteomes" id="UP000185426">
    <property type="component" value="Chromosome"/>
</dbReference>
<name>A0A1L6ZLN2_BACIA</name>
<dbReference type="EMBL" id="CP015607">
    <property type="protein sequence ID" value="APT47410.1"/>
    <property type="molecule type" value="Genomic_DNA"/>
</dbReference>
<accession>A0A1L6ZLN2</accession>
<reference evidence="1 2" key="1">
    <citation type="submission" date="2016-05" db="EMBL/GenBank/DDBJ databases">
        <title>Complete Genome and Methylome Analysis of Psychrotrophic Bacterial Isolates from Antarctic Lake Untersee.</title>
        <authorList>
            <person name="Fomenkov A."/>
            <person name="Akimov V.N."/>
            <person name="Vasilyeva L.V."/>
            <person name="Andersen D."/>
            <person name="Vincze T."/>
            <person name="Roberts R.J."/>
        </authorList>
    </citation>
    <scope>NUCLEOTIDE SEQUENCE [LARGE SCALE GENOMIC DNA]</scope>
    <source>
        <strain evidence="1 2">U14-5</strain>
    </source>
</reference>
<evidence type="ECO:0000313" key="1">
    <source>
        <dbReference type="EMBL" id="APT47410.1"/>
    </source>
</evidence>
<dbReference type="AlphaFoldDB" id="A0A1L6ZLN2"/>
<sequence length="362" mass="41310">MNISEIVILPDLFKLSKEDLTDICKKEGINQSGLIGEIAKRIWDYADDSEKRYRMYTPYSHKFFAGKTSVSWYTCNDLQNLSTEIVKKESQNPFQEKIDYNLAQLTSTPKLRSASMINDHSYFLRFIYKEGKKRVVGEDLEEVESTKTATVLVDEKEGFIEVRAKPVDAEKIALVIASYLKQQLSLHKHDFIKPFGYNIDTIADTLGGELYESKASPELWMDTFGDEENEALIDIFQTLTNYFENQNLEELQESLDNAKDILGDDLSSLPFIGLVLAGMGNVGLKVEEKDLRRTALYKALKPYLQTSGGYIRFEVKESGVPHIFSLLVGADTQSIYFRSKKTTENVMKTVREKIFLENCVSK</sequence>
<proteinExistence type="predicted"/>
<protein>
    <submittedName>
        <fullName evidence="1">Uncharacterized protein</fullName>
    </submittedName>
</protein>
<dbReference type="RefSeq" id="WP_075623163.1">
    <property type="nucleotide sequence ID" value="NZ_CP015607.1"/>
</dbReference>
<gene>
    <name evidence="1" type="ORF">BSA145_16975</name>
</gene>
<organism evidence="1 2">
    <name type="scientific">Bacillus safensis</name>
    <dbReference type="NCBI Taxonomy" id="561879"/>
    <lineage>
        <taxon>Bacteria</taxon>
        <taxon>Bacillati</taxon>
        <taxon>Bacillota</taxon>
        <taxon>Bacilli</taxon>
        <taxon>Bacillales</taxon>
        <taxon>Bacillaceae</taxon>
        <taxon>Bacillus</taxon>
    </lineage>
</organism>
<evidence type="ECO:0000313" key="2">
    <source>
        <dbReference type="Proteomes" id="UP000185426"/>
    </source>
</evidence>